<sequence>MDGVIIDSEPVYIHKQEIFMAIKNYEYDKSLLIELVGKTRKDAFKLLSNHIVNFYTDEETYLEDYKEFWIDFDVNYKRIENEGIRALIQYLKSKNMKIGLASSSTKETISKVLDTIELKSYFDVIVSGEDFVESKPNPEIYQDTLKKLGLNQGNCIVIEDSTVGIQAAKNAGLFVIAKEDKRFNFDQSKADFSIIDFKQLKDMFLEE</sequence>
<dbReference type="PANTHER" id="PTHR18901:SF38">
    <property type="entry name" value="PSEUDOURIDINE-5'-PHOSPHATASE"/>
    <property type="match status" value="1"/>
</dbReference>
<dbReference type="Proteomes" id="UP000243297">
    <property type="component" value="Unassembled WGS sequence"/>
</dbReference>
<organism evidence="1 2">
    <name type="scientific">Anaerorhabdus furcosa</name>
    <dbReference type="NCBI Taxonomy" id="118967"/>
    <lineage>
        <taxon>Bacteria</taxon>
        <taxon>Bacillati</taxon>
        <taxon>Bacillota</taxon>
        <taxon>Erysipelotrichia</taxon>
        <taxon>Erysipelotrichales</taxon>
        <taxon>Erysipelotrichaceae</taxon>
        <taxon>Anaerorhabdus</taxon>
    </lineage>
</organism>
<dbReference type="NCBIfam" id="TIGR01549">
    <property type="entry name" value="HAD-SF-IA-v1"/>
    <property type="match status" value="1"/>
</dbReference>
<dbReference type="PANTHER" id="PTHR18901">
    <property type="entry name" value="2-DEOXYGLUCOSE-6-PHOSPHATE PHOSPHATASE 2"/>
    <property type="match status" value="1"/>
</dbReference>
<dbReference type="InterPro" id="IPR023214">
    <property type="entry name" value="HAD_sf"/>
</dbReference>
<dbReference type="InterPro" id="IPR036412">
    <property type="entry name" value="HAD-like_sf"/>
</dbReference>
<accession>A0A1T4K7B1</accession>
<dbReference type="NCBIfam" id="TIGR01509">
    <property type="entry name" value="HAD-SF-IA-v3"/>
    <property type="match status" value="1"/>
</dbReference>
<dbReference type="Gene3D" id="1.10.150.240">
    <property type="entry name" value="Putative phosphatase, domain 2"/>
    <property type="match status" value="1"/>
</dbReference>
<dbReference type="Pfam" id="PF13419">
    <property type="entry name" value="HAD_2"/>
    <property type="match status" value="1"/>
</dbReference>
<protein>
    <submittedName>
        <fullName evidence="1">Haloacid dehalogenase superfamily, subfamily IA, variant 3 with third motif having DD or ED/haloacid dehalogenase superfamily, subfamily IA, variant 1 with third motif having Dx(3-4)D or Dx(3-4)E</fullName>
    </submittedName>
</protein>
<proteinExistence type="predicted"/>
<dbReference type="InterPro" id="IPR023198">
    <property type="entry name" value="PGP-like_dom2"/>
</dbReference>
<dbReference type="OrthoDB" id="9797743at2"/>
<dbReference type="STRING" id="118967.SAMN02745191_0359"/>
<dbReference type="InterPro" id="IPR006439">
    <property type="entry name" value="HAD-SF_hydro_IA"/>
</dbReference>
<reference evidence="2" key="1">
    <citation type="submission" date="2017-02" db="EMBL/GenBank/DDBJ databases">
        <authorList>
            <person name="Varghese N."/>
            <person name="Submissions S."/>
        </authorList>
    </citation>
    <scope>NUCLEOTIDE SEQUENCE [LARGE SCALE GENOMIC DNA]</scope>
    <source>
        <strain evidence="2">ATCC 25662</strain>
    </source>
</reference>
<keyword evidence="2" id="KW-1185">Reference proteome</keyword>
<dbReference type="AlphaFoldDB" id="A0A1T4K7B1"/>
<dbReference type="InterPro" id="IPR041492">
    <property type="entry name" value="HAD_2"/>
</dbReference>
<dbReference type="EMBL" id="FUWY01000001">
    <property type="protein sequence ID" value="SJZ38203.1"/>
    <property type="molecule type" value="Genomic_DNA"/>
</dbReference>
<evidence type="ECO:0000313" key="1">
    <source>
        <dbReference type="EMBL" id="SJZ38203.1"/>
    </source>
</evidence>
<gene>
    <name evidence="1" type="ORF">SAMN02745191_0359</name>
</gene>
<dbReference type="SUPFAM" id="SSF56784">
    <property type="entry name" value="HAD-like"/>
    <property type="match status" value="1"/>
</dbReference>
<dbReference type="Gene3D" id="3.40.50.1000">
    <property type="entry name" value="HAD superfamily/HAD-like"/>
    <property type="match status" value="1"/>
</dbReference>
<evidence type="ECO:0000313" key="2">
    <source>
        <dbReference type="Proteomes" id="UP000243297"/>
    </source>
</evidence>
<name>A0A1T4K7B1_9FIRM</name>